<sequence>MKEKIEMLKKDLYNVFVMGNADDRQLYRVYLLIAVPALVFFAMFGNFPKY</sequence>
<name>A0A316HFG7_9SPHI</name>
<keyword evidence="1" id="KW-0472">Membrane</keyword>
<evidence type="ECO:0000256" key="1">
    <source>
        <dbReference type="SAM" id="Phobius"/>
    </source>
</evidence>
<keyword evidence="3" id="KW-1185">Reference proteome</keyword>
<feature type="transmembrane region" description="Helical" evidence="1">
    <location>
        <begin position="29"/>
        <end position="47"/>
    </location>
</feature>
<keyword evidence="1" id="KW-1133">Transmembrane helix</keyword>
<keyword evidence="1" id="KW-0812">Transmembrane</keyword>
<evidence type="ECO:0000313" key="3">
    <source>
        <dbReference type="Proteomes" id="UP000245678"/>
    </source>
</evidence>
<dbReference type="RefSeq" id="WP_170122643.1">
    <property type="nucleotide sequence ID" value="NZ_QGHA01000002.1"/>
</dbReference>
<dbReference type="AlphaFoldDB" id="A0A316HFG7"/>
<dbReference type="EMBL" id="QGHA01000002">
    <property type="protein sequence ID" value="PWK78760.1"/>
    <property type="molecule type" value="Genomic_DNA"/>
</dbReference>
<organism evidence="2 3">
    <name type="scientific">Mucilaginibacter oryzae</name>
    <dbReference type="NCBI Taxonomy" id="468058"/>
    <lineage>
        <taxon>Bacteria</taxon>
        <taxon>Pseudomonadati</taxon>
        <taxon>Bacteroidota</taxon>
        <taxon>Sphingobacteriia</taxon>
        <taxon>Sphingobacteriales</taxon>
        <taxon>Sphingobacteriaceae</taxon>
        <taxon>Mucilaginibacter</taxon>
    </lineage>
</organism>
<comment type="caution">
    <text evidence="2">The sequence shown here is derived from an EMBL/GenBank/DDBJ whole genome shotgun (WGS) entry which is preliminary data.</text>
</comment>
<gene>
    <name evidence="2" type="ORF">LX99_01212</name>
</gene>
<dbReference type="Proteomes" id="UP000245678">
    <property type="component" value="Unassembled WGS sequence"/>
</dbReference>
<accession>A0A316HFG7</accession>
<evidence type="ECO:0000313" key="2">
    <source>
        <dbReference type="EMBL" id="PWK78760.1"/>
    </source>
</evidence>
<reference evidence="2 3" key="1">
    <citation type="submission" date="2018-05" db="EMBL/GenBank/DDBJ databases">
        <title>Genomic Encyclopedia of Archaeal and Bacterial Type Strains, Phase II (KMG-II): from individual species to whole genera.</title>
        <authorList>
            <person name="Goeker M."/>
        </authorList>
    </citation>
    <scope>NUCLEOTIDE SEQUENCE [LARGE SCALE GENOMIC DNA]</scope>
    <source>
        <strain evidence="2 3">DSM 19975</strain>
    </source>
</reference>
<protein>
    <submittedName>
        <fullName evidence="2">Uncharacterized protein</fullName>
    </submittedName>
</protein>
<proteinExistence type="predicted"/>